<evidence type="ECO:0000313" key="2">
    <source>
        <dbReference type="EMBL" id="GIY33736.1"/>
    </source>
</evidence>
<evidence type="ECO:0000256" key="1">
    <source>
        <dbReference type="SAM" id="MobiDB-lite"/>
    </source>
</evidence>
<evidence type="ECO:0000313" key="3">
    <source>
        <dbReference type="Proteomes" id="UP001054945"/>
    </source>
</evidence>
<sequence length="82" mass="9425">MQCENNRVDGNTPHTDYISEAKVPDENARNPEDVKSISANKKQSSKPKLQSPMLFPEFQTANLSRLFMVTCTQLRWNLKDLK</sequence>
<protein>
    <submittedName>
        <fullName evidence="2">Uncharacterized protein</fullName>
    </submittedName>
</protein>
<dbReference type="EMBL" id="BPLR01009678">
    <property type="protein sequence ID" value="GIY33736.1"/>
    <property type="molecule type" value="Genomic_DNA"/>
</dbReference>
<feature type="region of interest" description="Disordered" evidence="1">
    <location>
        <begin position="1"/>
        <end position="51"/>
    </location>
</feature>
<gene>
    <name evidence="2" type="ORF">CEXT_217321</name>
</gene>
<dbReference type="AlphaFoldDB" id="A0AAV4SKK8"/>
<organism evidence="2 3">
    <name type="scientific">Caerostris extrusa</name>
    <name type="common">Bark spider</name>
    <name type="synonym">Caerostris bankana</name>
    <dbReference type="NCBI Taxonomy" id="172846"/>
    <lineage>
        <taxon>Eukaryota</taxon>
        <taxon>Metazoa</taxon>
        <taxon>Ecdysozoa</taxon>
        <taxon>Arthropoda</taxon>
        <taxon>Chelicerata</taxon>
        <taxon>Arachnida</taxon>
        <taxon>Araneae</taxon>
        <taxon>Araneomorphae</taxon>
        <taxon>Entelegynae</taxon>
        <taxon>Araneoidea</taxon>
        <taxon>Araneidae</taxon>
        <taxon>Caerostris</taxon>
    </lineage>
</organism>
<feature type="compositionally biased region" description="Polar residues" evidence="1">
    <location>
        <begin position="1"/>
        <end position="14"/>
    </location>
</feature>
<comment type="caution">
    <text evidence="2">The sequence shown here is derived from an EMBL/GenBank/DDBJ whole genome shotgun (WGS) entry which is preliminary data.</text>
</comment>
<name>A0AAV4SKK8_CAEEX</name>
<proteinExistence type="predicted"/>
<reference evidence="2 3" key="1">
    <citation type="submission" date="2021-06" db="EMBL/GenBank/DDBJ databases">
        <title>Caerostris extrusa draft genome.</title>
        <authorList>
            <person name="Kono N."/>
            <person name="Arakawa K."/>
        </authorList>
    </citation>
    <scope>NUCLEOTIDE SEQUENCE [LARGE SCALE GENOMIC DNA]</scope>
</reference>
<accession>A0AAV4SKK8</accession>
<feature type="compositionally biased region" description="Basic and acidic residues" evidence="1">
    <location>
        <begin position="17"/>
        <end position="35"/>
    </location>
</feature>
<keyword evidence="3" id="KW-1185">Reference proteome</keyword>
<dbReference type="Proteomes" id="UP001054945">
    <property type="component" value="Unassembled WGS sequence"/>
</dbReference>